<dbReference type="WBParaSite" id="ES5_v2.g14888.t1">
    <property type="protein sequence ID" value="ES5_v2.g14888.t1"/>
    <property type="gene ID" value="ES5_v2.g14888"/>
</dbReference>
<name>A0AC34FDP3_9BILA</name>
<evidence type="ECO:0000313" key="1">
    <source>
        <dbReference type="Proteomes" id="UP000887579"/>
    </source>
</evidence>
<dbReference type="Proteomes" id="UP000887579">
    <property type="component" value="Unplaced"/>
</dbReference>
<sequence>MCLVYLAEDESENHFVCCGSLHAFAAIMAFSIFDFTVVIITLTIYAFSAKFSPSWTNFGPLAALIISICIFPIGPIAIVQQSAKKLTVYRWRLRIIVAFSLIWMLLCLFLQEETAGIYIALIWLLAAILYTFGSSYCTAALEFLNSYRGYDGADPAVFEQVTIVSKSIVV</sequence>
<protein>
    <submittedName>
        <fullName evidence="2">Uncharacterized protein</fullName>
    </submittedName>
</protein>
<evidence type="ECO:0000313" key="2">
    <source>
        <dbReference type="WBParaSite" id="ES5_v2.g14888.t1"/>
    </source>
</evidence>
<organism evidence="1 2">
    <name type="scientific">Panagrolaimus sp. ES5</name>
    <dbReference type="NCBI Taxonomy" id="591445"/>
    <lineage>
        <taxon>Eukaryota</taxon>
        <taxon>Metazoa</taxon>
        <taxon>Ecdysozoa</taxon>
        <taxon>Nematoda</taxon>
        <taxon>Chromadorea</taxon>
        <taxon>Rhabditida</taxon>
        <taxon>Tylenchina</taxon>
        <taxon>Panagrolaimomorpha</taxon>
        <taxon>Panagrolaimoidea</taxon>
        <taxon>Panagrolaimidae</taxon>
        <taxon>Panagrolaimus</taxon>
    </lineage>
</organism>
<accession>A0AC34FDP3</accession>
<reference evidence="2" key="1">
    <citation type="submission" date="2022-11" db="UniProtKB">
        <authorList>
            <consortium name="WormBaseParasite"/>
        </authorList>
    </citation>
    <scope>IDENTIFICATION</scope>
</reference>
<proteinExistence type="predicted"/>